<feature type="compositionally biased region" description="Low complexity" evidence="1">
    <location>
        <begin position="170"/>
        <end position="200"/>
    </location>
</feature>
<keyword evidence="2" id="KW-0812">Transmembrane</keyword>
<dbReference type="EMBL" id="JAIFTL010000005">
    <property type="protein sequence ID" value="KAG9327429.1"/>
    <property type="molecule type" value="Genomic_DNA"/>
</dbReference>
<evidence type="ECO:0000256" key="2">
    <source>
        <dbReference type="SAM" id="Phobius"/>
    </source>
</evidence>
<feature type="region of interest" description="Disordered" evidence="1">
    <location>
        <begin position="153"/>
        <end position="200"/>
    </location>
</feature>
<accession>A0A9P8D2W6</accession>
<sequence>MFGLHKDTAVVPHRFFLAASLQFIFFFCSFLCSHSLSSLHSPLFSTHPRCFLAACGNSLAFHHTCFLLLFFPSSSSSSSSPSSYCLCTCAWVSPAVDQSSATPAQQQQDLPRDTSHQLIIEPGLHGQSVAPVSSFSSVVFPLSSLPCNRQTPSSPSIDICPTPPNGEQQSDAQARSPAATAPSTAADPALPTAAAAAAAP</sequence>
<comment type="caution">
    <text evidence="3">The sequence shown here is derived from an EMBL/GenBank/DDBJ whole genome shotgun (WGS) entry which is preliminary data.</text>
</comment>
<proteinExistence type="predicted"/>
<keyword evidence="2" id="KW-1133">Transmembrane helix</keyword>
<dbReference type="Proteomes" id="UP000717515">
    <property type="component" value="Unassembled WGS sequence"/>
</dbReference>
<gene>
    <name evidence="3" type="ORF">KVV02_006005</name>
</gene>
<feature type="transmembrane region" description="Helical" evidence="2">
    <location>
        <begin position="15"/>
        <end position="39"/>
    </location>
</feature>
<name>A0A9P8D2W6_MORAP</name>
<reference evidence="3" key="1">
    <citation type="submission" date="2021-07" db="EMBL/GenBank/DDBJ databases">
        <title>Draft genome of Mortierella alpina, strain LL118, isolated from an aspen leaf litter sample.</title>
        <authorList>
            <person name="Yang S."/>
            <person name="Vinatzer B.A."/>
        </authorList>
    </citation>
    <scope>NUCLEOTIDE SEQUENCE</scope>
    <source>
        <strain evidence="3">LL118</strain>
    </source>
</reference>
<evidence type="ECO:0000256" key="1">
    <source>
        <dbReference type="SAM" id="MobiDB-lite"/>
    </source>
</evidence>
<dbReference type="AlphaFoldDB" id="A0A9P8D2W6"/>
<evidence type="ECO:0000313" key="3">
    <source>
        <dbReference type="EMBL" id="KAG9327429.1"/>
    </source>
</evidence>
<evidence type="ECO:0000313" key="4">
    <source>
        <dbReference type="Proteomes" id="UP000717515"/>
    </source>
</evidence>
<protein>
    <submittedName>
        <fullName evidence="3">Uncharacterized protein</fullName>
    </submittedName>
</protein>
<feature type="transmembrane region" description="Helical" evidence="2">
    <location>
        <begin position="51"/>
        <end position="71"/>
    </location>
</feature>
<organism evidence="3 4">
    <name type="scientific">Mortierella alpina</name>
    <name type="common">Oleaginous fungus</name>
    <name type="synonym">Mortierella renispora</name>
    <dbReference type="NCBI Taxonomy" id="64518"/>
    <lineage>
        <taxon>Eukaryota</taxon>
        <taxon>Fungi</taxon>
        <taxon>Fungi incertae sedis</taxon>
        <taxon>Mucoromycota</taxon>
        <taxon>Mortierellomycotina</taxon>
        <taxon>Mortierellomycetes</taxon>
        <taxon>Mortierellales</taxon>
        <taxon>Mortierellaceae</taxon>
        <taxon>Mortierella</taxon>
    </lineage>
</organism>
<keyword evidence="2" id="KW-0472">Membrane</keyword>